<reference evidence="2 3" key="1">
    <citation type="submission" date="2014-08" db="EMBL/GenBank/DDBJ databases">
        <title>Porphyromonas canoris strain:OH2762 Genome sequencing.</title>
        <authorList>
            <person name="Wallis C."/>
            <person name="Deusch O."/>
            <person name="O'Flynn C."/>
            <person name="Davis I."/>
            <person name="Jospin G."/>
            <person name="Darling A.E."/>
            <person name="Coil D.A."/>
            <person name="Alexiev A."/>
            <person name="Horsfall A."/>
            <person name="Kirkwood N."/>
            <person name="Harris S."/>
            <person name="Eisen J.A."/>
        </authorList>
    </citation>
    <scope>NUCLEOTIDE SEQUENCE [LARGE SCALE GENOMIC DNA]</scope>
    <source>
        <strain evidence="3">COT-108 OH2762</strain>
    </source>
</reference>
<keyword evidence="1" id="KW-0472">Membrane</keyword>
<evidence type="ECO:0000256" key="1">
    <source>
        <dbReference type="SAM" id="Phobius"/>
    </source>
</evidence>
<keyword evidence="3" id="KW-1185">Reference proteome</keyword>
<proteinExistence type="predicted"/>
<accession>A0ABR4XJD8</accession>
<dbReference type="Proteomes" id="UP000030101">
    <property type="component" value="Unassembled WGS sequence"/>
</dbReference>
<name>A0ABR4XJD8_9PORP</name>
<feature type="transmembrane region" description="Helical" evidence="1">
    <location>
        <begin position="67"/>
        <end position="88"/>
    </location>
</feature>
<sequence length="96" mass="10739">MPPTINGKHSHRGLNLESSPIFRIFILYTYERKMNILKKLLGTLLVIGLFVLVFTIAKGIIVISSALLKFALMIILGIFAISILIGLWRSGTKKNQ</sequence>
<comment type="caution">
    <text evidence="2">The sequence shown here is derived from an EMBL/GenBank/DDBJ whole genome shotgun (WGS) entry which is preliminary data.</text>
</comment>
<dbReference type="EMBL" id="JQZV01000013">
    <property type="protein sequence ID" value="KGN91810.1"/>
    <property type="molecule type" value="Genomic_DNA"/>
</dbReference>
<feature type="transmembrane region" description="Helical" evidence="1">
    <location>
        <begin position="40"/>
        <end position="61"/>
    </location>
</feature>
<evidence type="ECO:0000313" key="2">
    <source>
        <dbReference type="EMBL" id="KGN91810.1"/>
    </source>
</evidence>
<keyword evidence="1" id="KW-1133">Transmembrane helix</keyword>
<evidence type="ECO:0000313" key="3">
    <source>
        <dbReference type="Proteomes" id="UP000030101"/>
    </source>
</evidence>
<organism evidence="2 3">
    <name type="scientific">Porphyromonas canoris</name>
    <dbReference type="NCBI Taxonomy" id="36875"/>
    <lineage>
        <taxon>Bacteria</taxon>
        <taxon>Pseudomonadati</taxon>
        <taxon>Bacteroidota</taxon>
        <taxon>Bacteroidia</taxon>
        <taxon>Bacteroidales</taxon>
        <taxon>Porphyromonadaceae</taxon>
        <taxon>Porphyromonas</taxon>
    </lineage>
</organism>
<gene>
    <name evidence="2" type="ORF">HQ43_06935</name>
</gene>
<protein>
    <submittedName>
        <fullName evidence="2">Uncharacterized protein</fullName>
    </submittedName>
</protein>
<keyword evidence="1" id="KW-0812">Transmembrane</keyword>